<dbReference type="PANTHER" id="PTHR24292">
    <property type="entry name" value="CYTOCHROME P450"/>
    <property type="match status" value="1"/>
</dbReference>
<dbReference type="FunFam" id="1.10.630.10:FF:000182">
    <property type="entry name" value="Cytochrome P450 3A4"/>
    <property type="match status" value="1"/>
</dbReference>
<comment type="similarity">
    <text evidence="5 15">Belongs to the cytochrome P450 family.</text>
</comment>
<keyword evidence="7 14" id="KW-0479">Metal-binding</keyword>
<evidence type="ECO:0000256" key="15">
    <source>
        <dbReference type="RuleBase" id="RU000461"/>
    </source>
</evidence>
<dbReference type="GO" id="GO:0020037">
    <property type="term" value="F:heme binding"/>
    <property type="evidence" value="ECO:0007669"/>
    <property type="project" value="InterPro"/>
</dbReference>
<evidence type="ECO:0008006" key="17">
    <source>
        <dbReference type="Google" id="ProtNLM"/>
    </source>
</evidence>
<organism evidence="16">
    <name type="scientific">Clastoptera arizonana</name>
    <name type="common">Arizona spittle bug</name>
    <dbReference type="NCBI Taxonomy" id="38151"/>
    <lineage>
        <taxon>Eukaryota</taxon>
        <taxon>Metazoa</taxon>
        <taxon>Ecdysozoa</taxon>
        <taxon>Arthropoda</taxon>
        <taxon>Hexapoda</taxon>
        <taxon>Insecta</taxon>
        <taxon>Pterygota</taxon>
        <taxon>Neoptera</taxon>
        <taxon>Paraneoptera</taxon>
        <taxon>Hemiptera</taxon>
        <taxon>Auchenorrhyncha</taxon>
        <taxon>Cercopoidea</taxon>
        <taxon>Clastopteridae</taxon>
        <taxon>Clastoptera</taxon>
    </lineage>
</organism>
<keyword evidence="11 14" id="KW-0408">Iron</keyword>
<dbReference type="AlphaFoldDB" id="A0A1B6E212"/>
<dbReference type="PANTHER" id="PTHR24292:SF54">
    <property type="entry name" value="CYP9F3-RELATED"/>
    <property type="match status" value="1"/>
</dbReference>
<keyword evidence="6 14" id="KW-0349">Heme</keyword>
<comment type="function">
    <text evidence="2">May be involved in the metabolism of insect hormones and in the breakdown of synthetic insecticides.</text>
</comment>
<name>A0A1B6E212_9HEMI</name>
<dbReference type="GO" id="GO:0005789">
    <property type="term" value="C:endoplasmic reticulum membrane"/>
    <property type="evidence" value="ECO:0007669"/>
    <property type="project" value="UniProtKB-SubCell"/>
</dbReference>
<dbReference type="PROSITE" id="PS00086">
    <property type="entry name" value="CYTOCHROME_P450"/>
    <property type="match status" value="1"/>
</dbReference>
<dbReference type="InterPro" id="IPR002403">
    <property type="entry name" value="Cyt_P450_E_grp-IV"/>
</dbReference>
<dbReference type="Pfam" id="PF00067">
    <property type="entry name" value="p450"/>
    <property type="match status" value="1"/>
</dbReference>
<comment type="cofactor">
    <cofactor evidence="1 14">
        <name>heme</name>
        <dbReference type="ChEBI" id="CHEBI:30413"/>
    </cofactor>
</comment>
<dbReference type="PRINTS" id="PR00465">
    <property type="entry name" value="EP450IV"/>
</dbReference>
<evidence type="ECO:0000256" key="2">
    <source>
        <dbReference type="ARBA" id="ARBA00003690"/>
    </source>
</evidence>
<gene>
    <name evidence="16" type="ORF">g.1340</name>
</gene>
<evidence type="ECO:0000256" key="7">
    <source>
        <dbReference type="ARBA" id="ARBA00022723"/>
    </source>
</evidence>
<dbReference type="SUPFAM" id="SSF48264">
    <property type="entry name" value="Cytochrome P450"/>
    <property type="match status" value="1"/>
</dbReference>
<evidence type="ECO:0000256" key="12">
    <source>
        <dbReference type="ARBA" id="ARBA00023033"/>
    </source>
</evidence>
<dbReference type="InterPro" id="IPR017972">
    <property type="entry name" value="Cyt_P450_CS"/>
</dbReference>
<feature type="binding site" description="axial binding residue" evidence="14">
    <location>
        <position position="276"/>
    </location>
    <ligand>
        <name>heme</name>
        <dbReference type="ChEBI" id="CHEBI:30413"/>
    </ligand>
    <ligandPart>
        <name>Fe</name>
        <dbReference type="ChEBI" id="CHEBI:18248"/>
    </ligandPart>
</feature>
<dbReference type="GO" id="GO:0016705">
    <property type="term" value="F:oxidoreductase activity, acting on paired donors, with incorporation or reduction of molecular oxygen"/>
    <property type="evidence" value="ECO:0007669"/>
    <property type="project" value="InterPro"/>
</dbReference>
<sequence>VDDLMRRFTYRVIGSVAFGCDVDTLADPASEFSKRSDDVFEFSLRTVAVFLMDTVSPKLRSFIGMKFLAKKSETFFLNFVKDTVSYREKNNVVRNDYLQLLINLRKEDLDNTPSDQSDDIILDDKVLASNVFIFFLAGYETTANTIGHILLELAINQEVQETLRKEVQKTIEDHGKLTYEAVSNLGYLNNVVSETLRIYPPVVNMTRVCTKAYPIPRSDLTIDEGVMVFMPTYSLHMDPQYFPEPEKFDPERFSEENRHKIKNGTYVPFGDGPRICFGMRFAQLQMKLTVAHLISRFRFSVSPKMKYPVEFSSMSIFLKAKDGVWLRVEKV</sequence>
<evidence type="ECO:0000256" key="13">
    <source>
        <dbReference type="ARBA" id="ARBA00023136"/>
    </source>
</evidence>
<keyword evidence="10 15" id="KW-0560">Oxidoreductase</keyword>
<dbReference type="GO" id="GO:0005506">
    <property type="term" value="F:iron ion binding"/>
    <property type="evidence" value="ECO:0007669"/>
    <property type="project" value="InterPro"/>
</dbReference>
<evidence type="ECO:0000256" key="1">
    <source>
        <dbReference type="ARBA" id="ARBA00001971"/>
    </source>
</evidence>
<dbReference type="Gene3D" id="1.10.630.10">
    <property type="entry name" value="Cytochrome P450"/>
    <property type="match status" value="1"/>
</dbReference>
<dbReference type="InterPro" id="IPR036396">
    <property type="entry name" value="Cyt_P450_sf"/>
</dbReference>
<protein>
    <recommendedName>
        <fullName evidence="17">Cytochrome P450</fullName>
    </recommendedName>
</protein>
<evidence type="ECO:0000256" key="8">
    <source>
        <dbReference type="ARBA" id="ARBA00022824"/>
    </source>
</evidence>
<dbReference type="CDD" id="cd11056">
    <property type="entry name" value="CYP6-like"/>
    <property type="match status" value="1"/>
</dbReference>
<dbReference type="PRINTS" id="PR00385">
    <property type="entry name" value="P450"/>
</dbReference>
<evidence type="ECO:0000256" key="4">
    <source>
        <dbReference type="ARBA" id="ARBA00004406"/>
    </source>
</evidence>
<evidence type="ECO:0000256" key="3">
    <source>
        <dbReference type="ARBA" id="ARBA00004174"/>
    </source>
</evidence>
<proteinExistence type="inferred from homology"/>
<keyword evidence="9" id="KW-0492">Microsome</keyword>
<keyword evidence="8" id="KW-0256">Endoplasmic reticulum</keyword>
<comment type="subcellular location">
    <subcellularLocation>
        <location evidence="4">Endoplasmic reticulum membrane</location>
        <topology evidence="4">Peripheral membrane protein</topology>
    </subcellularLocation>
    <subcellularLocation>
        <location evidence="3">Microsome membrane</location>
        <topology evidence="3">Peripheral membrane protein</topology>
    </subcellularLocation>
</comment>
<accession>A0A1B6E212</accession>
<evidence type="ECO:0000256" key="6">
    <source>
        <dbReference type="ARBA" id="ARBA00022617"/>
    </source>
</evidence>
<reference evidence="16" key="1">
    <citation type="submission" date="2015-12" db="EMBL/GenBank/DDBJ databases">
        <title>De novo transcriptome assembly of four potential Pierce s Disease insect vectors from Arizona vineyards.</title>
        <authorList>
            <person name="Tassone E.E."/>
        </authorList>
    </citation>
    <scope>NUCLEOTIDE SEQUENCE</scope>
</reference>
<keyword evidence="12 15" id="KW-0503">Monooxygenase</keyword>
<evidence type="ECO:0000256" key="5">
    <source>
        <dbReference type="ARBA" id="ARBA00010617"/>
    </source>
</evidence>
<evidence type="ECO:0000256" key="14">
    <source>
        <dbReference type="PIRSR" id="PIRSR602403-1"/>
    </source>
</evidence>
<dbReference type="InterPro" id="IPR050476">
    <property type="entry name" value="Insect_CytP450_Detox"/>
</dbReference>
<evidence type="ECO:0000313" key="16">
    <source>
        <dbReference type="EMBL" id="JAS31966.1"/>
    </source>
</evidence>
<evidence type="ECO:0000256" key="10">
    <source>
        <dbReference type="ARBA" id="ARBA00023002"/>
    </source>
</evidence>
<evidence type="ECO:0000256" key="11">
    <source>
        <dbReference type="ARBA" id="ARBA00023004"/>
    </source>
</evidence>
<dbReference type="GO" id="GO:0004497">
    <property type="term" value="F:monooxygenase activity"/>
    <property type="evidence" value="ECO:0007669"/>
    <property type="project" value="UniProtKB-KW"/>
</dbReference>
<feature type="non-terminal residue" evidence="16">
    <location>
        <position position="1"/>
    </location>
</feature>
<dbReference type="InterPro" id="IPR001128">
    <property type="entry name" value="Cyt_P450"/>
</dbReference>
<evidence type="ECO:0000256" key="9">
    <source>
        <dbReference type="ARBA" id="ARBA00022848"/>
    </source>
</evidence>
<dbReference type="EMBL" id="GEDC01005332">
    <property type="protein sequence ID" value="JAS31966.1"/>
    <property type="molecule type" value="Transcribed_RNA"/>
</dbReference>
<keyword evidence="13" id="KW-0472">Membrane</keyword>